<evidence type="ECO:0000256" key="2">
    <source>
        <dbReference type="SAM" id="SignalP"/>
    </source>
</evidence>
<dbReference type="InterPro" id="IPR014231">
    <property type="entry name" value="Spore_YpjB"/>
</dbReference>
<keyword evidence="1" id="KW-0472">Membrane</keyword>
<feature type="transmembrane region" description="Helical" evidence="1">
    <location>
        <begin position="227"/>
        <end position="247"/>
    </location>
</feature>
<sequence>MRKIILALFLILLIFPLNVQADGSPSLHTWKELNQTSDQILQLVKQEKFTEAKQLMGYFSVSFLEMDFRDEGITMSALRAVTLAFEKAEESVTATEMPLEQRISQVTAFRLAVDALSSEYHPLWLHSEESIMNALNLMEESVKQKDSQAYQIRMNQFLEQYEKIRPALYIDTEPQQLQRIDSQITYLDHNRAKSLNEENLIQHIDVMKDEWTNLYKRVKEDSADPSLWWVMFTIGGMITTSLSYVGWRKYRAEKKKVHVKQ</sequence>
<keyword evidence="2" id="KW-0732">Signal</keyword>
<feature type="chain" id="PRO_5037230887" evidence="2">
    <location>
        <begin position="22"/>
        <end position="261"/>
    </location>
</feature>
<organism evidence="3 4">
    <name type="scientific">Halalkalibacter suaedae</name>
    <dbReference type="NCBI Taxonomy" id="2822140"/>
    <lineage>
        <taxon>Bacteria</taxon>
        <taxon>Bacillati</taxon>
        <taxon>Bacillota</taxon>
        <taxon>Bacilli</taxon>
        <taxon>Bacillales</taxon>
        <taxon>Bacillaceae</taxon>
        <taxon>Halalkalibacter</taxon>
    </lineage>
</organism>
<gene>
    <name evidence="3" type="primary">ypjB</name>
    <name evidence="3" type="ORF">J7W16_05640</name>
</gene>
<dbReference type="NCBIfam" id="TIGR02878">
    <property type="entry name" value="spore_ypjB"/>
    <property type="match status" value="1"/>
</dbReference>
<dbReference type="RefSeq" id="WP_210596299.1">
    <property type="nucleotide sequence ID" value="NZ_JAGKSQ010000002.1"/>
</dbReference>
<dbReference type="Pfam" id="PF09577">
    <property type="entry name" value="Spore_YpjB"/>
    <property type="match status" value="1"/>
</dbReference>
<name>A0A940WY47_9BACI</name>
<accession>A0A940WY47</accession>
<keyword evidence="1" id="KW-0812">Transmembrane</keyword>
<reference evidence="3" key="1">
    <citation type="submission" date="2021-03" db="EMBL/GenBank/DDBJ databases">
        <title>Bacillus suaedae sp. nov., isolated from Suaeda aralocaspica.</title>
        <authorList>
            <person name="Lei R.F.R."/>
        </authorList>
    </citation>
    <scope>NUCLEOTIDE SEQUENCE</scope>
    <source>
        <strain evidence="3">YZJH907-2</strain>
    </source>
</reference>
<evidence type="ECO:0000313" key="4">
    <source>
        <dbReference type="Proteomes" id="UP000678228"/>
    </source>
</evidence>
<dbReference type="AlphaFoldDB" id="A0A940WY47"/>
<keyword evidence="4" id="KW-1185">Reference proteome</keyword>
<dbReference type="EMBL" id="JAGKSQ010000002">
    <property type="protein sequence ID" value="MBP3950610.1"/>
    <property type="molecule type" value="Genomic_DNA"/>
</dbReference>
<evidence type="ECO:0000256" key="1">
    <source>
        <dbReference type="SAM" id="Phobius"/>
    </source>
</evidence>
<feature type="signal peptide" evidence="2">
    <location>
        <begin position="1"/>
        <end position="21"/>
    </location>
</feature>
<comment type="caution">
    <text evidence="3">The sequence shown here is derived from an EMBL/GenBank/DDBJ whole genome shotgun (WGS) entry which is preliminary data.</text>
</comment>
<dbReference type="Proteomes" id="UP000678228">
    <property type="component" value="Unassembled WGS sequence"/>
</dbReference>
<proteinExistence type="predicted"/>
<keyword evidence="1" id="KW-1133">Transmembrane helix</keyword>
<protein>
    <submittedName>
        <fullName evidence="3">Sporulation protein YpjB</fullName>
    </submittedName>
</protein>
<evidence type="ECO:0000313" key="3">
    <source>
        <dbReference type="EMBL" id="MBP3950610.1"/>
    </source>
</evidence>